<feature type="compositionally biased region" description="Polar residues" evidence="1">
    <location>
        <begin position="61"/>
        <end position="72"/>
    </location>
</feature>
<evidence type="ECO:0000313" key="3">
    <source>
        <dbReference type="Proteomes" id="UP001066276"/>
    </source>
</evidence>
<organism evidence="2 3">
    <name type="scientific">Pleurodeles waltl</name>
    <name type="common">Iberian ribbed newt</name>
    <dbReference type="NCBI Taxonomy" id="8319"/>
    <lineage>
        <taxon>Eukaryota</taxon>
        <taxon>Metazoa</taxon>
        <taxon>Chordata</taxon>
        <taxon>Craniata</taxon>
        <taxon>Vertebrata</taxon>
        <taxon>Euteleostomi</taxon>
        <taxon>Amphibia</taxon>
        <taxon>Batrachia</taxon>
        <taxon>Caudata</taxon>
        <taxon>Salamandroidea</taxon>
        <taxon>Salamandridae</taxon>
        <taxon>Pleurodelinae</taxon>
        <taxon>Pleurodeles</taxon>
    </lineage>
</organism>
<dbReference type="AlphaFoldDB" id="A0AAV7TPG3"/>
<accession>A0AAV7TPG3</accession>
<proteinExistence type="predicted"/>
<feature type="region of interest" description="Disordered" evidence="1">
    <location>
        <begin position="1"/>
        <end position="139"/>
    </location>
</feature>
<dbReference type="EMBL" id="JANPWB010000006">
    <property type="protein sequence ID" value="KAJ1178091.1"/>
    <property type="molecule type" value="Genomic_DNA"/>
</dbReference>
<sequence length="201" mass="21169">MLTMQGEQQQATTPAGTDSDVLRPSDSDLGSQGHESSKLPAKRKRPARATTAGKAKRNKITGLTTTSQNPHQPPKRTQQRGIKDSEEHDAVTDNSAPGTGGGLGLMDSTPISKGLASHPIQKEAPSRTPGVPGQGLQDGLGKMMEAMHSFMASAKVLVGLGIEGQGASSKQAGTRRVWGQGRSQPMEGQGRLPLWEQKGQM</sequence>
<feature type="region of interest" description="Disordered" evidence="1">
    <location>
        <begin position="166"/>
        <end position="201"/>
    </location>
</feature>
<evidence type="ECO:0000313" key="2">
    <source>
        <dbReference type="EMBL" id="KAJ1178091.1"/>
    </source>
</evidence>
<comment type="caution">
    <text evidence="2">The sequence shown here is derived from an EMBL/GenBank/DDBJ whole genome shotgun (WGS) entry which is preliminary data.</text>
</comment>
<feature type="compositionally biased region" description="Polar residues" evidence="1">
    <location>
        <begin position="1"/>
        <end position="16"/>
    </location>
</feature>
<protein>
    <submittedName>
        <fullName evidence="2">Uncharacterized protein</fullName>
    </submittedName>
</protein>
<keyword evidence="3" id="KW-1185">Reference proteome</keyword>
<gene>
    <name evidence="2" type="ORF">NDU88_003339</name>
</gene>
<reference evidence="2" key="1">
    <citation type="journal article" date="2022" name="bioRxiv">
        <title>Sequencing and chromosome-scale assembly of the giantPleurodeles waltlgenome.</title>
        <authorList>
            <person name="Brown T."/>
            <person name="Elewa A."/>
            <person name="Iarovenko S."/>
            <person name="Subramanian E."/>
            <person name="Araus A.J."/>
            <person name="Petzold A."/>
            <person name="Susuki M."/>
            <person name="Suzuki K.-i.T."/>
            <person name="Hayashi T."/>
            <person name="Toyoda A."/>
            <person name="Oliveira C."/>
            <person name="Osipova E."/>
            <person name="Leigh N.D."/>
            <person name="Simon A."/>
            <person name="Yun M.H."/>
        </authorList>
    </citation>
    <scope>NUCLEOTIDE SEQUENCE</scope>
    <source>
        <strain evidence="2">20211129_DDA</strain>
        <tissue evidence="2">Liver</tissue>
    </source>
</reference>
<dbReference type="Proteomes" id="UP001066276">
    <property type="component" value="Chromosome 3_2"/>
</dbReference>
<evidence type="ECO:0000256" key="1">
    <source>
        <dbReference type="SAM" id="MobiDB-lite"/>
    </source>
</evidence>
<name>A0AAV7TPG3_PLEWA</name>
<feature type="compositionally biased region" description="Basic and acidic residues" evidence="1">
    <location>
        <begin position="81"/>
        <end position="91"/>
    </location>
</feature>